<keyword evidence="2" id="KW-1185">Reference proteome</keyword>
<evidence type="ECO:0000313" key="1">
    <source>
        <dbReference type="EMBL" id="AJE85390.1"/>
    </source>
</evidence>
<dbReference type="AlphaFoldDB" id="A0A0B5F1E7"/>
<name>A0A0B5F1E7_STRA4</name>
<evidence type="ECO:0000313" key="2">
    <source>
        <dbReference type="Proteomes" id="UP000031523"/>
    </source>
</evidence>
<sequence>MSSKGTHRRRRLRGPVVIAAVLGASGLVALLGPGLHSADAAELCNGRKARTLHFRTGEVRVYRDKGYVCAVAVADKAGTPQAMSVTVQARGSAAVADQGTFKYHAGPVKVHAGHRCVRVRGKIGDKSVSSGWILC</sequence>
<dbReference type="KEGG" id="sals:SLNWT_5014"/>
<proteinExistence type="predicted"/>
<dbReference type="EMBL" id="CP010519">
    <property type="protein sequence ID" value="AJE85390.1"/>
    <property type="molecule type" value="Genomic_DNA"/>
</dbReference>
<dbReference type="Proteomes" id="UP000031523">
    <property type="component" value="Chromosome"/>
</dbReference>
<accession>A0A0B5F1E7</accession>
<protein>
    <submittedName>
        <fullName evidence="1">Secreted protein</fullName>
    </submittedName>
</protein>
<reference evidence="1 2" key="1">
    <citation type="submission" date="2015-01" db="EMBL/GenBank/DDBJ databases">
        <title>Enhanced salinomycin production by adjusting the supply of polyketide extender units in Streptomyce albus DSM 41398.</title>
        <authorList>
            <person name="Lu C."/>
        </authorList>
    </citation>
    <scope>NUCLEOTIDE SEQUENCE [LARGE SCALE GENOMIC DNA]</scope>
    <source>
        <strain evidence="2">ATCC 21838 / DSM 41398 / FERM P-419 / JCM 4703 / NBRC 107858</strain>
    </source>
</reference>
<gene>
    <name evidence="1" type="ORF">SLNWT_5014</name>
</gene>
<organism evidence="1 2">
    <name type="scientific">Streptomyces albus (strain ATCC 21838 / DSM 41398 / FERM P-419 / JCM 4703 / NBRC 107858)</name>
    <dbReference type="NCBI Taxonomy" id="1081613"/>
    <lineage>
        <taxon>Bacteria</taxon>
        <taxon>Bacillati</taxon>
        <taxon>Actinomycetota</taxon>
        <taxon>Actinomycetes</taxon>
        <taxon>Kitasatosporales</taxon>
        <taxon>Streptomycetaceae</taxon>
        <taxon>Streptomyces</taxon>
    </lineage>
</organism>